<dbReference type="Gene3D" id="3.40.109.10">
    <property type="entry name" value="NADH Oxidase"/>
    <property type="match status" value="1"/>
</dbReference>
<sequence>MDNRYFYDRRTHRAFSDREVTDKMLEDLLEAAAHAPTTGNMQLYSVIVTREAEARKALAATHFSQPASVNAPVLLTFCADFNRFTAWCRQSAAAPGYDNLQGFTTAMLDAVIFAQQFNTVAEMNGLGCCYLGTTTYNAPDIARLLELPQLVVPVVTLAVGYPAGEVEDCGRLPVKCLIHRERYHEATPEEIVVIYAEKEARDDSRRFVEENGKENLAQVFTDVRYTRQMMESFSAVWRGFIESQGFKL</sequence>
<proteinExistence type="inferred from homology"/>
<accession>A0A4Q0UBY2</accession>
<dbReference type="InterPro" id="IPR000415">
    <property type="entry name" value="Nitroreductase-like"/>
</dbReference>
<dbReference type="PANTHER" id="PTHR43425">
    <property type="entry name" value="OXYGEN-INSENSITIVE NADPH NITROREDUCTASE"/>
    <property type="match status" value="1"/>
</dbReference>
<comment type="caution">
    <text evidence="6">The sequence shown here is derived from an EMBL/GenBank/DDBJ whole genome shotgun (WGS) entry which is preliminary data.</text>
</comment>
<comment type="similarity">
    <text evidence="1 5">Belongs to the flavin oxidoreductase frp family.</text>
</comment>
<dbReference type="GO" id="GO:0016491">
    <property type="term" value="F:oxidoreductase activity"/>
    <property type="evidence" value="ECO:0007669"/>
    <property type="project" value="UniProtKB-UniRule"/>
</dbReference>
<keyword evidence="3 5" id="KW-0288">FMN</keyword>
<keyword evidence="5" id="KW-0521">NADP</keyword>
<evidence type="ECO:0000256" key="2">
    <source>
        <dbReference type="ARBA" id="ARBA00022630"/>
    </source>
</evidence>
<reference evidence="6" key="1">
    <citation type="journal article" date="2021" name="PeerJ">
        <title>Extensive microbial diversity within the chicken gut microbiome revealed by metagenomics and culture.</title>
        <authorList>
            <person name="Gilroy R."/>
            <person name="Ravi A."/>
            <person name="Getino M."/>
            <person name="Pursley I."/>
            <person name="Horton D.L."/>
            <person name="Alikhan N.F."/>
            <person name="Baker D."/>
            <person name="Gharbi K."/>
            <person name="Hall N."/>
            <person name="Watson M."/>
            <person name="Adriaenssens E.M."/>
            <person name="Foster-Nyarko E."/>
            <person name="Jarju S."/>
            <person name="Secka A."/>
            <person name="Antonio M."/>
            <person name="Oren A."/>
            <person name="Chaudhuri R.R."/>
            <person name="La Ragione R."/>
            <person name="Hildebrand F."/>
            <person name="Pallen M.J."/>
        </authorList>
    </citation>
    <scope>NUCLEOTIDE SEQUENCE</scope>
    <source>
        <strain evidence="6">4100</strain>
    </source>
</reference>
<dbReference type="Proteomes" id="UP000711407">
    <property type="component" value="Unassembled WGS sequence"/>
</dbReference>
<evidence type="ECO:0000256" key="4">
    <source>
        <dbReference type="ARBA" id="ARBA00023002"/>
    </source>
</evidence>
<organism evidence="6 7">
    <name type="scientific">Candidatus Amulumruptor caecigallinarius</name>
    <dbReference type="NCBI Taxonomy" id="2109911"/>
    <lineage>
        <taxon>Bacteria</taxon>
        <taxon>Pseudomonadati</taxon>
        <taxon>Bacteroidota</taxon>
        <taxon>Bacteroidia</taxon>
        <taxon>Bacteroidales</taxon>
        <taxon>Muribaculaceae</taxon>
        <taxon>Candidatus Amulumruptor</taxon>
    </lineage>
</organism>
<dbReference type="Pfam" id="PF00881">
    <property type="entry name" value="Nitroreductase"/>
    <property type="match status" value="1"/>
</dbReference>
<evidence type="ECO:0000256" key="5">
    <source>
        <dbReference type="PIRNR" id="PIRNR005426"/>
    </source>
</evidence>
<dbReference type="AlphaFoldDB" id="A0A4Q0UBY2"/>
<reference evidence="6" key="2">
    <citation type="submission" date="2021-09" db="EMBL/GenBank/DDBJ databases">
        <authorList>
            <person name="Gilroy R."/>
        </authorList>
    </citation>
    <scope>NUCLEOTIDE SEQUENCE</scope>
    <source>
        <strain evidence="6">4100</strain>
    </source>
</reference>
<dbReference type="InterPro" id="IPR029479">
    <property type="entry name" value="Nitroreductase"/>
</dbReference>
<name>A0A4Q0UBY2_9BACT</name>
<keyword evidence="2 5" id="KW-0285">Flavoprotein</keyword>
<protein>
    <submittedName>
        <fullName evidence="6">Nitroreductase family protein</fullName>
    </submittedName>
</protein>
<gene>
    <name evidence="6" type="ORF">K8V47_02495</name>
</gene>
<dbReference type="EMBL" id="DYXT01000017">
    <property type="protein sequence ID" value="HJE38618.1"/>
    <property type="molecule type" value="Genomic_DNA"/>
</dbReference>
<keyword evidence="4 5" id="KW-0560">Oxidoreductase</keyword>
<dbReference type="SUPFAM" id="SSF55469">
    <property type="entry name" value="FMN-dependent nitroreductase-like"/>
    <property type="match status" value="1"/>
</dbReference>
<dbReference type="PIRSF" id="PIRSF005426">
    <property type="entry name" value="Frp"/>
    <property type="match status" value="1"/>
</dbReference>
<evidence type="ECO:0000313" key="6">
    <source>
        <dbReference type="EMBL" id="HJE38618.1"/>
    </source>
</evidence>
<evidence type="ECO:0000256" key="1">
    <source>
        <dbReference type="ARBA" id="ARBA00008366"/>
    </source>
</evidence>
<dbReference type="PANTHER" id="PTHR43425:SF2">
    <property type="entry name" value="OXYGEN-INSENSITIVE NADPH NITROREDUCTASE"/>
    <property type="match status" value="1"/>
</dbReference>
<evidence type="ECO:0000256" key="3">
    <source>
        <dbReference type="ARBA" id="ARBA00022643"/>
    </source>
</evidence>
<evidence type="ECO:0000313" key="7">
    <source>
        <dbReference type="Proteomes" id="UP000711407"/>
    </source>
</evidence>
<dbReference type="InterPro" id="IPR016446">
    <property type="entry name" value="Flavin_OxRdtase_Frp"/>
</dbReference>